<dbReference type="EMBL" id="LUUJ01000110">
    <property type="protein sequence ID" value="OAI12249.1"/>
    <property type="molecule type" value="Genomic_DNA"/>
</dbReference>
<name>A0A177N4V9_9GAMM</name>
<organism evidence="1 2">
    <name type="scientific">Methylomonas koyamae</name>
    <dbReference type="NCBI Taxonomy" id="702114"/>
    <lineage>
        <taxon>Bacteria</taxon>
        <taxon>Pseudomonadati</taxon>
        <taxon>Pseudomonadota</taxon>
        <taxon>Gammaproteobacteria</taxon>
        <taxon>Methylococcales</taxon>
        <taxon>Methylococcaceae</taxon>
        <taxon>Methylomonas</taxon>
    </lineage>
</organism>
<accession>A0A177N4V9</accession>
<proteinExistence type="predicted"/>
<evidence type="ECO:0000313" key="1">
    <source>
        <dbReference type="EMBL" id="OAI12249.1"/>
    </source>
</evidence>
<gene>
    <name evidence="1" type="ORF">A1507_01770</name>
</gene>
<reference evidence="1 2" key="1">
    <citation type="submission" date="2016-03" db="EMBL/GenBank/DDBJ databases">
        <authorList>
            <person name="Ploux O."/>
        </authorList>
    </citation>
    <scope>NUCLEOTIDE SEQUENCE [LARGE SCALE GENOMIC DNA]</scope>
    <source>
        <strain evidence="1 2">R-45378</strain>
    </source>
</reference>
<dbReference type="KEGG" id="mko:MKLM6_2440"/>
<sequence length="65" mass="7522">MALNSDRTVNMLVLLCIALIALAMFWLDSKFERMKKDCEIMGGKFYSISFTENICVEGERVRQLQ</sequence>
<protein>
    <submittedName>
        <fullName evidence="1">Uncharacterized protein</fullName>
    </submittedName>
</protein>
<comment type="caution">
    <text evidence="1">The sequence shown here is derived from an EMBL/GenBank/DDBJ whole genome shotgun (WGS) entry which is preliminary data.</text>
</comment>
<dbReference type="AlphaFoldDB" id="A0A177N4V9"/>
<dbReference type="Proteomes" id="UP000077857">
    <property type="component" value="Unassembled WGS sequence"/>
</dbReference>
<evidence type="ECO:0000313" key="2">
    <source>
        <dbReference type="Proteomes" id="UP000077857"/>
    </source>
</evidence>